<dbReference type="EMBL" id="QEKK01000004">
    <property type="protein sequence ID" value="PVY58613.1"/>
    <property type="molecule type" value="Genomic_DNA"/>
</dbReference>
<name>A0A2U1CCF7_9FIRM</name>
<evidence type="ECO:0000313" key="1">
    <source>
        <dbReference type="EMBL" id="PVY58613.1"/>
    </source>
</evidence>
<dbReference type="Proteomes" id="UP000245778">
    <property type="component" value="Unassembled WGS sequence"/>
</dbReference>
<sequence>MDMNTMTREDIINMMDAEIEFAIDDYGWRSADGHWLTHEELAKWTDEDYLKEYERVYLNRRVNSQGKTVDFGDK</sequence>
<proteinExistence type="predicted"/>
<dbReference type="RefSeq" id="WP_116722015.1">
    <property type="nucleotide sequence ID" value="NZ_CP011524.1"/>
</dbReference>
<protein>
    <submittedName>
        <fullName evidence="1">Uncharacterized protein</fullName>
    </submittedName>
</protein>
<dbReference type="AlphaFoldDB" id="A0A2U1CCF7"/>
<accession>A0A2U1CCF7</accession>
<comment type="caution">
    <text evidence="1">The sequence shown here is derived from an EMBL/GenBank/DDBJ whole genome shotgun (WGS) entry which is preliminary data.</text>
</comment>
<dbReference type="GeneID" id="93228956"/>
<gene>
    <name evidence="1" type="ORF">C7373_104211</name>
</gene>
<reference evidence="1 2" key="1">
    <citation type="submission" date="2018-04" db="EMBL/GenBank/DDBJ databases">
        <title>Genomic Encyclopedia of Type Strains, Phase IV (KMG-IV): sequencing the most valuable type-strain genomes for metagenomic binning, comparative biology and taxonomic classification.</title>
        <authorList>
            <person name="Goeker M."/>
        </authorList>
    </citation>
    <scope>NUCLEOTIDE SEQUENCE [LARGE SCALE GENOMIC DNA]</scope>
    <source>
        <strain evidence="1 2">DSM 26588</strain>
    </source>
</reference>
<organism evidence="1 2">
    <name type="scientific">Intestinimonas butyriciproducens</name>
    <dbReference type="NCBI Taxonomy" id="1297617"/>
    <lineage>
        <taxon>Bacteria</taxon>
        <taxon>Bacillati</taxon>
        <taxon>Bacillota</taxon>
        <taxon>Clostridia</taxon>
        <taxon>Eubacteriales</taxon>
        <taxon>Intestinimonas</taxon>
    </lineage>
</organism>
<evidence type="ECO:0000313" key="2">
    <source>
        <dbReference type="Proteomes" id="UP000245778"/>
    </source>
</evidence>